<dbReference type="Pfam" id="PF20167">
    <property type="entry name" value="Transposase_32"/>
    <property type="match status" value="1"/>
</dbReference>
<dbReference type="AlphaFoldDB" id="A0A1Q3BLW0"/>
<reference evidence="4" key="1">
    <citation type="submission" date="2016-04" db="EMBL/GenBank/DDBJ databases">
        <title>Cephalotus genome sequencing.</title>
        <authorList>
            <person name="Fukushima K."/>
            <person name="Hasebe M."/>
            <person name="Fang X."/>
        </authorList>
    </citation>
    <scope>NUCLEOTIDE SEQUENCE [LARGE SCALE GENOMIC DNA]</scope>
    <source>
        <strain evidence="4">cv. St1</strain>
    </source>
</reference>
<evidence type="ECO:0000256" key="1">
    <source>
        <dbReference type="SAM" id="MobiDB-lite"/>
    </source>
</evidence>
<feature type="domain" description="Putative plant transposon protein" evidence="2">
    <location>
        <begin position="38"/>
        <end position="219"/>
    </location>
</feature>
<evidence type="ECO:0000313" key="4">
    <source>
        <dbReference type="Proteomes" id="UP000187406"/>
    </source>
</evidence>
<feature type="non-terminal residue" evidence="3">
    <location>
        <position position="1"/>
    </location>
</feature>
<dbReference type="InterPro" id="IPR046796">
    <property type="entry name" value="Transposase_32_dom"/>
</dbReference>
<dbReference type="OrthoDB" id="1300216at2759"/>
<name>A0A1Q3BLW0_CEPFO</name>
<gene>
    <name evidence="3" type="ORF">CFOL_v3_12347</name>
</gene>
<proteinExistence type="predicted"/>
<dbReference type="InParanoid" id="A0A1Q3BLW0"/>
<comment type="caution">
    <text evidence="3">The sequence shown here is derived from an EMBL/GenBank/DDBJ whole genome shotgun (WGS) entry which is preliminary data.</text>
</comment>
<feature type="region of interest" description="Disordered" evidence="1">
    <location>
        <begin position="256"/>
        <end position="287"/>
    </location>
</feature>
<dbReference type="Proteomes" id="UP000187406">
    <property type="component" value="Unassembled WGS sequence"/>
</dbReference>
<evidence type="ECO:0000313" key="3">
    <source>
        <dbReference type="EMBL" id="GAV68844.1"/>
    </source>
</evidence>
<evidence type="ECO:0000259" key="2">
    <source>
        <dbReference type="Pfam" id="PF20167"/>
    </source>
</evidence>
<sequence length="287" mass="32953">RSKYKGSYAARKVLCGRVVDFSFTTCDNFQLEQWFTTLGWRDYFTINAPYYVELVKEFYSNMVNVSDDCENLEIKTKVNRTLITFDDKWLGNILGVPTTGYRFFETKKWPKDPKLVLEECLRVFYPNENVFGGMAKPTNLLGAEHRLLHHITATHILPTSGGHEKMSYQDLYIMWHVVTGKAMNLPHLIMKNTLRPTSKVYGALPYGMVITKIISHFGIIVGNEVASRLDVGDIYNASSLKRMEWKRVYESGKGTGWLNKEGGRRKRRVEGEGLEEQGEAQRVSVMT</sequence>
<accession>A0A1Q3BLW0</accession>
<keyword evidence="4" id="KW-1185">Reference proteome</keyword>
<dbReference type="EMBL" id="BDDD01000666">
    <property type="protein sequence ID" value="GAV68844.1"/>
    <property type="molecule type" value="Genomic_DNA"/>
</dbReference>
<organism evidence="3 4">
    <name type="scientific">Cephalotus follicularis</name>
    <name type="common">Albany pitcher plant</name>
    <dbReference type="NCBI Taxonomy" id="3775"/>
    <lineage>
        <taxon>Eukaryota</taxon>
        <taxon>Viridiplantae</taxon>
        <taxon>Streptophyta</taxon>
        <taxon>Embryophyta</taxon>
        <taxon>Tracheophyta</taxon>
        <taxon>Spermatophyta</taxon>
        <taxon>Magnoliopsida</taxon>
        <taxon>eudicotyledons</taxon>
        <taxon>Gunneridae</taxon>
        <taxon>Pentapetalae</taxon>
        <taxon>rosids</taxon>
        <taxon>fabids</taxon>
        <taxon>Oxalidales</taxon>
        <taxon>Cephalotaceae</taxon>
        <taxon>Cephalotus</taxon>
    </lineage>
</organism>
<protein>
    <recommendedName>
        <fullName evidence="2">Putative plant transposon protein domain-containing protein</fullName>
    </recommendedName>
</protein>